<dbReference type="Proteomes" id="UP000257144">
    <property type="component" value="Unassembled WGS sequence"/>
</dbReference>
<gene>
    <name evidence="1" type="ORF">DRW41_09540</name>
</gene>
<dbReference type="EMBL" id="QNQT01000003">
    <property type="protein sequence ID" value="RDU36933.1"/>
    <property type="molecule type" value="Genomic_DNA"/>
</dbReference>
<protein>
    <submittedName>
        <fullName evidence="1">Uncharacterized protein</fullName>
    </submittedName>
</protein>
<name>A0A3D8GR17_9BACI</name>
<evidence type="ECO:0000313" key="2">
    <source>
        <dbReference type="Proteomes" id="UP000257144"/>
    </source>
</evidence>
<reference evidence="1 2" key="1">
    <citation type="submission" date="2018-07" db="EMBL/GenBank/DDBJ databases">
        <title>Bacillus sp. YLB-04 draft genome sequence.</title>
        <authorList>
            <person name="Yu L."/>
            <person name="Tang X."/>
        </authorList>
    </citation>
    <scope>NUCLEOTIDE SEQUENCE [LARGE SCALE GENOMIC DNA]</scope>
    <source>
        <strain evidence="1 2">YLB-04</strain>
    </source>
</reference>
<proteinExistence type="predicted"/>
<dbReference type="AlphaFoldDB" id="A0A3D8GR17"/>
<keyword evidence="2" id="KW-1185">Reference proteome</keyword>
<organism evidence="1 2">
    <name type="scientific">Neobacillus piezotolerans</name>
    <dbReference type="NCBI Taxonomy" id="2259171"/>
    <lineage>
        <taxon>Bacteria</taxon>
        <taxon>Bacillati</taxon>
        <taxon>Bacillota</taxon>
        <taxon>Bacilli</taxon>
        <taxon>Bacillales</taxon>
        <taxon>Bacillaceae</taxon>
        <taxon>Neobacillus</taxon>
    </lineage>
</organism>
<evidence type="ECO:0000313" key="1">
    <source>
        <dbReference type="EMBL" id="RDU36933.1"/>
    </source>
</evidence>
<sequence length="71" mass="8159">MILRVASLAVLWSLIGMSDFLFGFELLVVTNWGLSDKCPGVWLFVFTQPGFDWRLRKRKSHSGCPEWPLVC</sequence>
<comment type="caution">
    <text evidence="1">The sequence shown here is derived from an EMBL/GenBank/DDBJ whole genome shotgun (WGS) entry which is preliminary data.</text>
</comment>
<accession>A0A3D8GR17</accession>